<dbReference type="InterPro" id="IPR012349">
    <property type="entry name" value="Split_barrel_FMN-bd"/>
</dbReference>
<dbReference type="AlphaFoldDB" id="A0A2T0T3T1"/>
<dbReference type="Pfam" id="PF01243">
    <property type="entry name" value="PNPOx_N"/>
    <property type="match status" value="1"/>
</dbReference>
<accession>A0A2T0T3T1</accession>
<organism evidence="3 4">
    <name type="scientific">Umezawaea tangerina</name>
    <dbReference type="NCBI Taxonomy" id="84725"/>
    <lineage>
        <taxon>Bacteria</taxon>
        <taxon>Bacillati</taxon>
        <taxon>Actinomycetota</taxon>
        <taxon>Actinomycetes</taxon>
        <taxon>Pseudonocardiales</taxon>
        <taxon>Pseudonocardiaceae</taxon>
        <taxon>Umezawaea</taxon>
    </lineage>
</organism>
<evidence type="ECO:0000313" key="4">
    <source>
        <dbReference type="Proteomes" id="UP000239494"/>
    </source>
</evidence>
<feature type="domain" description="Pyridoxamine 5'-phosphate oxidase N-terminal" evidence="2">
    <location>
        <begin position="19"/>
        <end position="104"/>
    </location>
</feature>
<reference evidence="3 4" key="1">
    <citation type="submission" date="2018-03" db="EMBL/GenBank/DDBJ databases">
        <title>Genomic Encyclopedia of Archaeal and Bacterial Type Strains, Phase II (KMG-II): from individual species to whole genera.</title>
        <authorList>
            <person name="Goeker M."/>
        </authorList>
    </citation>
    <scope>NUCLEOTIDE SEQUENCE [LARGE SCALE GENOMIC DNA]</scope>
    <source>
        <strain evidence="3 4">DSM 44720</strain>
    </source>
</reference>
<dbReference type="PANTHER" id="PTHR35176">
    <property type="entry name" value="HEME OXYGENASE HI_0854-RELATED"/>
    <property type="match status" value="1"/>
</dbReference>
<name>A0A2T0T3T1_9PSEU</name>
<dbReference type="PANTHER" id="PTHR35176:SF4">
    <property type="entry name" value="PYRIDOXAMINE 5'-PHOSPHATE OXIDASE-RELATED FMN-BINDING"/>
    <property type="match status" value="1"/>
</dbReference>
<dbReference type="GO" id="GO:0070967">
    <property type="term" value="F:coenzyme F420 binding"/>
    <property type="evidence" value="ECO:0007669"/>
    <property type="project" value="TreeGrafter"/>
</dbReference>
<dbReference type="InterPro" id="IPR052019">
    <property type="entry name" value="F420H2_bilvrd_red/Heme_oxyg"/>
</dbReference>
<protein>
    <submittedName>
        <fullName evidence="3">Pyridoxamine 5'-phosphate oxidase</fullName>
    </submittedName>
</protein>
<dbReference type="EMBL" id="PVTF01000006">
    <property type="protein sequence ID" value="PRY40283.1"/>
    <property type="molecule type" value="Genomic_DNA"/>
</dbReference>
<dbReference type="RefSeq" id="WP_170155929.1">
    <property type="nucleotide sequence ID" value="NZ_PVTF01000006.1"/>
</dbReference>
<gene>
    <name evidence="3" type="ORF">CLV43_10617</name>
</gene>
<evidence type="ECO:0000259" key="2">
    <source>
        <dbReference type="Pfam" id="PF01243"/>
    </source>
</evidence>
<dbReference type="GO" id="GO:0016627">
    <property type="term" value="F:oxidoreductase activity, acting on the CH-CH group of donors"/>
    <property type="evidence" value="ECO:0007669"/>
    <property type="project" value="TreeGrafter"/>
</dbReference>
<comment type="caution">
    <text evidence="3">The sequence shown here is derived from an EMBL/GenBank/DDBJ whole genome shotgun (WGS) entry which is preliminary data.</text>
</comment>
<dbReference type="SUPFAM" id="SSF50475">
    <property type="entry name" value="FMN-binding split barrel"/>
    <property type="match status" value="1"/>
</dbReference>
<dbReference type="Gene3D" id="2.30.110.10">
    <property type="entry name" value="Electron Transport, Fmn-binding Protein, Chain A"/>
    <property type="match status" value="1"/>
</dbReference>
<sequence length="151" mass="16590">MLFGQPVAQGELLPWSWARERLDRARDFWIATTRPDGSPHTRPVWGVWLDSGFWFSTGSSAARNLAKNPEISVHPAAADEVVVVEGAASVDVSPEALAAYNAKYSWTFEPDGDGVRDGDGTVGSAFLVRPRVVLGWEADLRTPTRWPFHVA</sequence>
<keyword evidence="1" id="KW-0560">Oxidoreductase</keyword>
<evidence type="ECO:0000256" key="1">
    <source>
        <dbReference type="ARBA" id="ARBA00023002"/>
    </source>
</evidence>
<dbReference type="Proteomes" id="UP000239494">
    <property type="component" value="Unassembled WGS sequence"/>
</dbReference>
<keyword evidence="4" id="KW-1185">Reference proteome</keyword>
<proteinExistence type="predicted"/>
<evidence type="ECO:0000313" key="3">
    <source>
        <dbReference type="EMBL" id="PRY40283.1"/>
    </source>
</evidence>
<dbReference type="InterPro" id="IPR011576">
    <property type="entry name" value="Pyridox_Oxase_N"/>
</dbReference>
<dbReference type="GO" id="GO:0005829">
    <property type="term" value="C:cytosol"/>
    <property type="evidence" value="ECO:0007669"/>
    <property type="project" value="TreeGrafter"/>
</dbReference>